<keyword evidence="1" id="KW-0472">Membrane</keyword>
<proteinExistence type="predicted"/>
<accession>A0ABS9L0V7</accession>
<dbReference type="InterPro" id="IPR019587">
    <property type="entry name" value="Polyketide_cyclase/dehydratase"/>
</dbReference>
<evidence type="ECO:0000313" key="2">
    <source>
        <dbReference type="EMBL" id="MCG2618213.1"/>
    </source>
</evidence>
<dbReference type="EMBL" id="JAKLTR010000046">
    <property type="protein sequence ID" value="MCG2618213.1"/>
    <property type="molecule type" value="Genomic_DNA"/>
</dbReference>
<dbReference type="Proteomes" id="UP001165367">
    <property type="component" value="Unassembled WGS sequence"/>
</dbReference>
<dbReference type="RefSeq" id="WP_237877489.1">
    <property type="nucleotide sequence ID" value="NZ_JAKLTR010000046.1"/>
</dbReference>
<comment type="caution">
    <text evidence="2">The sequence shown here is derived from an EMBL/GenBank/DDBJ whole genome shotgun (WGS) entry which is preliminary data.</text>
</comment>
<name>A0ABS9L0V7_9BACT</name>
<feature type="transmembrane region" description="Helical" evidence="1">
    <location>
        <begin position="6"/>
        <end position="25"/>
    </location>
</feature>
<protein>
    <submittedName>
        <fullName evidence="2">SRPBCC family protein</fullName>
    </submittedName>
</protein>
<sequence>MKVVKLAIFSFVFLFTIVWLISLLIPSEVRVSRATDIRADRDSVLAMIKDVDRWKEWYPNLDSFDSVKPIYKDGKLAGIILDDKNPDKPVILQLQSAKADEVTAFFQGQRIKPVLNTWKVMEHQDKGLITLQWTMDFKLRWYPWEKFASLVLEKSNGQRMEIGLANIKKRLSTDLSSNN</sequence>
<keyword evidence="1" id="KW-1133">Transmembrane helix</keyword>
<organism evidence="2 3">
    <name type="scientific">Terrimonas ginsenosidimutans</name>
    <dbReference type="NCBI Taxonomy" id="2908004"/>
    <lineage>
        <taxon>Bacteria</taxon>
        <taxon>Pseudomonadati</taxon>
        <taxon>Bacteroidota</taxon>
        <taxon>Chitinophagia</taxon>
        <taxon>Chitinophagales</taxon>
        <taxon>Chitinophagaceae</taxon>
        <taxon>Terrimonas</taxon>
    </lineage>
</organism>
<dbReference type="Gene3D" id="3.30.530.20">
    <property type="match status" value="1"/>
</dbReference>
<dbReference type="Pfam" id="PF10604">
    <property type="entry name" value="Polyketide_cyc2"/>
    <property type="match status" value="1"/>
</dbReference>
<dbReference type="InterPro" id="IPR023393">
    <property type="entry name" value="START-like_dom_sf"/>
</dbReference>
<evidence type="ECO:0000256" key="1">
    <source>
        <dbReference type="SAM" id="Phobius"/>
    </source>
</evidence>
<keyword evidence="3" id="KW-1185">Reference proteome</keyword>
<reference evidence="2" key="1">
    <citation type="submission" date="2022-01" db="EMBL/GenBank/DDBJ databases">
        <authorList>
            <person name="Jo J.-H."/>
            <person name="Im W.-T."/>
        </authorList>
    </citation>
    <scope>NUCLEOTIDE SEQUENCE</scope>
    <source>
        <strain evidence="2">NA20</strain>
    </source>
</reference>
<dbReference type="SUPFAM" id="SSF55961">
    <property type="entry name" value="Bet v1-like"/>
    <property type="match status" value="1"/>
</dbReference>
<gene>
    <name evidence="2" type="ORF">LZZ85_28215</name>
</gene>
<keyword evidence="1" id="KW-0812">Transmembrane</keyword>
<evidence type="ECO:0000313" key="3">
    <source>
        <dbReference type="Proteomes" id="UP001165367"/>
    </source>
</evidence>